<evidence type="ECO:0000256" key="1">
    <source>
        <dbReference type="ARBA" id="ARBA00004141"/>
    </source>
</evidence>
<keyword evidence="3 5" id="KW-1133">Transmembrane helix</keyword>
<dbReference type="OMA" id="TMICEGF"/>
<evidence type="ECO:0000256" key="3">
    <source>
        <dbReference type="ARBA" id="ARBA00022989"/>
    </source>
</evidence>
<evidence type="ECO:0000256" key="2">
    <source>
        <dbReference type="ARBA" id="ARBA00022692"/>
    </source>
</evidence>
<keyword evidence="7" id="KW-1185">Reference proteome</keyword>
<feature type="transmembrane region" description="Helical" evidence="5">
    <location>
        <begin position="16"/>
        <end position="35"/>
    </location>
</feature>
<dbReference type="STRING" id="27835.A0A0N4Y3F1"/>
<reference evidence="8" key="1">
    <citation type="submission" date="2017-02" db="UniProtKB">
        <authorList>
            <consortium name="WormBaseParasite"/>
        </authorList>
    </citation>
    <scope>IDENTIFICATION</scope>
</reference>
<keyword evidence="2 5" id="KW-0812">Transmembrane</keyword>
<dbReference type="WBParaSite" id="NBR_0001032801-mRNA-1">
    <property type="protein sequence ID" value="NBR_0001032801-mRNA-1"/>
    <property type="gene ID" value="NBR_0001032801"/>
</dbReference>
<reference evidence="6 7" key="2">
    <citation type="submission" date="2018-11" db="EMBL/GenBank/DDBJ databases">
        <authorList>
            <consortium name="Pathogen Informatics"/>
        </authorList>
    </citation>
    <scope>NUCLEOTIDE SEQUENCE [LARGE SCALE GENOMIC DNA]</scope>
</reference>
<evidence type="ECO:0000313" key="7">
    <source>
        <dbReference type="Proteomes" id="UP000271162"/>
    </source>
</evidence>
<organism evidence="8">
    <name type="scientific">Nippostrongylus brasiliensis</name>
    <name type="common">Rat hookworm</name>
    <dbReference type="NCBI Taxonomy" id="27835"/>
    <lineage>
        <taxon>Eukaryota</taxon>
        <taxon>Metazoa</taxon>
        <taxon>Ecdysozoa</taxon>
        <taxon>Nematoda</taxon>
        <taxon>Chromadorea</taxon>
        <taxon>Rhabditida</taxon>
        <taxon>Rhabditina</taxon>
        <taxon>Rhabditomorpha</taxon>
        <taxon>Strongyloidea</taxon>
        <taxon>Heligmosomidae</taxon>
        <taxon>Nippostrongylus</taxon>
    </lineage>
</organism>
<keyword evidence="4 5" id="KW-0472">Membrane</keyword>
<evidence type="ECO:0000256" key="4">
    <source>
        <dbReference type="ARBA" id="ARBA00023136"/>
    </source>
</evidence>
<dbReference type="Pfam" id="PF03619">
    <property type="entry name" value="Solute_trans_a"/>
    <property type="match status" value="1"/>
</dbReference>
<name>A0A0N4Y3F1_NIPBR</name>
<feature type="transmembrane region" description="Helical" evidence="5">
    <location>
        <begin position="55"/>
        <end position="75"/>
    </location>
</feature>
<dbReference type="InterPro" id="IPR005178">
    <property type="entry name" value="Ostalpha/TMEM184C"/>
</dbReference>
<feature type="transmembrane region" description="Helical" evidence="5">
    <location>
        <begin position="131"/>
        <end position="152"/>
    </location>
</feature>
<comment type="subcellular location">
    <subcellularLocation>
        <location evidence="1">Membrane</location>
        <topology evidence="1">Multi-pass membrane protein</topology>
    </subcellularLocation>
</comment>
<protein>
    <submittedName>
        <fullName evidence="8">Na_H_Exchanger domain-containing protein</fullName>
    </submittedName>
</protein>
<dbReference type="PANTHER" id="PTHR23423">
    <property type="entry name" value="ORGANIC SOLUTE TRANSPORTER-RELATED"/>
    <property type="match status" value="1"/>
</dbReference>
<proteinExistence type="predicted"/>
<dbReference type="AlphaFoldDB" id="A0A0N4Y3F1"/>
<feature type="transmembrane region" description="Helical" evidence="5">
    <location>
        <begin position="95"/>
        <end position="125"/>
    </location>
</feature>
<evidence type="ECO:0000313" key="8">
    <source>
        <dbReference type="WBParaSite" id="NBR_0001032801-mRNA-1"/>
    </source>
</evidence>
<evidence type="ECO:0000256" key="5">
    <source>
        <dbReference type="SAM" id="Phobius"/>
    </source>
</evidence>
<evidence type="ECO:0000313" key="6">
    <source>
        <dbReference type="EMBL" id="VDL73918.1"/>
    </source>
</evidence>
<accession>A0A0N4Y3F1</accession>
<sequence>MPCLPKAAPSARNLKILEFFALQGCIVRAVIVIINSHFLAEKGHESEFLLQMTELAGVISLLFTLFGSHATARLLGEYVQKYKFMAMFRFVDATLALYTAQFPLIFHLIFVNLGVITCGPILSAIYNAKYLVNFTMICEGFLLSVLATRLLLPEKCALFDKSPHQQLCDGKDTEKAMLEKQDS</sequence>
<dbReference type="Proteomes" id="UP000271162">
    <property type="component" value="Unassembled WGS sequence"/>
</dbReference>
<gene>
    <name evidence="6" type="ORF">NBR_LOCUS10329</name>
</gene>
<dbReference type="GO" id="GO:0016020">
    <property type="term" value="C:membrane"/>
    <property type="evidence" value="ECO:0007669"/>
    <property type="project" value="UniProtKB-SubCell"/>
</dbReference>
<dbReference type="EMBL" id="UYSL01020295">
    <property type="protein sequence ID" value="VDL73918.1"/>
    <property type="molecule type" value="Genomic_DNA"/>
</dbReference>